<organism evidence="1 2">
    <name type="scientific">Amycolatopsis melonis</name>
    <dbReference type="NCBI Taxonomy" id="3156488"/>
    <lineage>
        <taxon>Bacteria</taxon>
        <taxon>Bacillati</taxon>
        <taxon>Actinomycetota</taxon>
        <taxon>Actinomycetes</taxon>
        <taxon>Pseudonocardiales</taxon>
        <taxon>Pseudonocardiaceae</taxon>
        <taxon>Amycolatopsis</taxon>
    </lineage>
</organism>
<protein>
    <recommendedName>
        <fullName evidence="3">Ig-like domain-containing protein</fullName>
    </recommendedName>
</protein>
<dbReference type="InterPro" id="IPR013783">
    <property type="entry name" value="Ig-like_fold"/>
</dbReference>
<dbReference type="SUPFAM" id="SSF49265">
    <property type="entry name" value="Fibronectin type III"/>
    <property type="match status" value="1"/>
</dbReference>
<comment type="caution">
    <text evidence="1">The sequence shown here is derived from an EMBL/GenBank/DDBJ whole genome shotgun (WGS) entry which is preliminary data.</text>
</comment>
<evidence type="ECO:0000313" key="1">
    <source>
        <dbReference type="EMBL" id="MEQ0560156.1"/>
    </source>
</evidence>
<name>A0ABV0LCY4_9PSEU</name>
<evidence type="ECO:0000313" key="2">
    <source>
        <dbReference type="Proteomes" id="UP001440984"/>
    </source>
</evidence>
<gene>
    <name evidence="1" type="ORF">ABJI51_13795</name>
</gene>
<dbReference type="EMBL" id="JBDZYD010000004">
    <property type="protein sequence ID" value="MEQ0560156.1"/>
    <property type="molecule type" value="Genomic_DNA"/>
</dbReference>
<dbReference type="InterPro" id="IPR036116">
    <property type="entry name" value="FN3_sf"/>
</dbReference>
<evidence type="ECO:0008006" key="3">
    <source>
        <dbReference type="Google" id="ProtNLM"/>
    </source>
</evidence>
<sequence>MSTGRVVFAAVLVAAAWTTAIGGIVVAGAAKADAAWLKSGPGRGFAAAGKLPATGVPVLDAVKCNNSGSGPTATLHWTFPASPPAGFEVLTSLTQNSTNPATTATTATSVTVALLSTSKTTYVSVRATAGAWRGPRSPEVAVC</sequence>
<dbReference type="Gene3D" id="2.60.40.10">
    <property type="entry name" value="Immunoglobulins"/>
    <property type="match status" value="1"/>
</dbReference>
<proteinExistence type="predicted"/>
<keyword evidence="2" id="KW-1185">Reference proteome</keyword>
<dbReference type="Proteomes" id="UP001440984">
    <property type="component" value="Unassembled WGS sequence"/>
</dbReference>
<accession>A0ABV0LCY4</accession>
<dbReference type="RefSeq" id="WP_348950774.1">
    <property type="nucleotide sequence ID" value="NZ_JBDZYD010000004.1"/>
</dbReference>
<reference evidence="1 2" key="1">
    <citation type="submission" date="2024-05" db="EMBL/GenBank/DDBJ databases">
        <authorList>
            <person name="Zhao H."/>
            <person name="Xu Y."/>
            <person name="Lin S."/>
            <person name="Spain J.C."/>
            <person name="Zhou N.-Y."/>
        </authorList>
    </citation>
    <scope>NUCLEOTIDE SEQUENCE [LARGE SCALE GENOMIC DNA]</scope>
    <source>
        <strain evidence="1 2">NEAU-NG30</strain>
    </source>
</reference>